<dbReference type="GO" id="GO:0005634">
    <property type="term" value="C:nucleus"/>
    <property type="evidence" value="ECO:0007669"/>
    <property type="project" value="TreeGrafter"/>
</dbReference>
<evidence type="ECO:0000259" key="4">
    <source>
        <dbReference type="Pfam" id="PF24065"/>
    </source>
</evidence>
<feature type="compositionally biased region" description="Polar residues" evidence="2">
    <location>
        <begin position="634"/>
        <end position="644"/>
    </location>
</feature>
<feature type="compositionally biased region" description="Basic and acidic residues" evidence="2">
    <location>
        <begin position="559"/>
        <end position="569"/>
    </location>
</feature>
<dbReference type="GO" id="GO:0042276">
    <property type="term" value="P:error-prone translesion synthesis"/>
    <property type="evidence" value="ECO:0007669"/>
    <property type="project" value="TreeGrafter"/>
</dbReference>
<dbReference type="PANTHER" id="PTHR45812:SF1">
    <property type="entry name" value="DNA POLYMERASE ZETA CATALYTIC SUBUNIT"/>
    <property type="match status" value="1"/>
</dbReference>
<feature type="compositionally biased region" description="Basic and acidic residues" evidence="2">
    <location>
        <begin position="450"/>
        <end position="466"/>
    </location>
</feature>
<dbReference type="InterPro" id="IPR012337">
    <property type="entry name" value="RNaseH-like_sf"/>
</dbReference>
<feature type="region of interest" description="Disordered" evidence="2">
    <location>
        <begin position="633"/>
        <end position="666"/>
    </location>
</feature>
<feature type="compositionally biased region" description="Low complexity" evidence="2">
    <location>
        <begin position="497"/>
        <end position="516"/>
    </location>
</feature>
<evidence type="ECO:0000313" key="6">
    <source>
        <dbReference type="Proteomes" id="UP000054279"/>
    </source>
</evidence>
<keyword evidence="6" id="KW-1185">Reference proteome</keyword>
<dbReference type="Gene3D" id="3.30.342.10">
    <property type="entry name" value="DNA Polymerase, chain B, domain 1"/>
    <property type="match status" value="1"/>
</dbReference>
<evidence type="ECO:0000259" key="3">
    <source>
        <dbReference type="Pfam" id="PF24055"/>
    </source>
</evidence>
<dbReference type="GO" id="GO:0000724">
    <property type="term" value="P:double-strand break repair via homologous recombination"/>
    <property type="evidence" value="ECO:0007669"/>
    <property type="project" value="TreeGrafter"/>
</dbReference>
<evidence type="ECO:0000313" key="5">
    <source>
        <dbReference type="EMBL" id="KIJ26922.1"/>
    </source>
</evidence>
<dbReference type="PANTHER" id="PTHR45812">
    <property type="entry name" value="DNA POLYMERASE ZETA CATALYTIC SUBUNIT"/>
    <property type="match status" value="1"/>
</dbReference>
<dbReference type="EMBL" id="KN837352">
    <property type="protein sequence ID" value="KIJ26922.1"/>
    <property type="molecule type" value="Genomic_DNA"/>
</dbReference>
<feature type="compositionally biased region" description="Pro residues" evidence="2">
    <location>
        <begin position="652"/>
        <end position="666"/>
    </location>
</feature>
<dbReference type="Proteomes" id="UP000054279">
    <property type="component" value="Unassembled WGS sequence"/>
</dbReference>
<protein>
    <recommendedName>
        <fullName evidence="7">DNA-directed DNA polymerase</fullName>
    </recommendedName>
</protein>
<dbReference type="InterPro" id="IPR030559">
    <property type="entry name" value="PolZ_Rev3"/>
</dbReference>
<dbReference type="InterPro" id="IPR056435">
    <property type="entry name" value="DPOD/Z_N"/>
</dbReference>
<feature type="compositionally biased region" description="Acidic residues" evidence="2">
    <location>
        <begin position="419"/>
        <end position="433"/>
    </location>
</feature>
<proteinExistence type="predicted"/>
<feature type="region of interest" description="Disordered" evidence="2">
    <location>
        <begin position="193"/>
        <end position="216"/>
    </location>
</feature>
<dbReference type="OrthoDB" id="2414538at2759"/>
<name>A0A0C9UCT0_SPHS4</name>
<sequence length="666" mass="73259">MSSSTSPESSLRIRLDNIDHVLAKPGPLDDSELPKVPVIRIFGLTSTGLRACLHIHQVYPYFFIDYYGSLNPDRVQAYIHKLHSSLNHAIAISLHRDPTAPNSKFIRQILLVKGVPFYGFHSAFQPFLKILVADPSYVNRVVTILQSGSVMRTKFVTYENHLSFTLQFMCDFGVYGCGWVGLGEEVVRRGGRMGAGVGTEGEDSEDDGDGRDLPYNDETRDILSSLPYPNAPPPYFKQSNLPLELDIVSHQILNRSSLVARDINSSLHPLIPSIRELWTDERARRIARGLSPTPPLPPLPDASKRGKGANWVDEERLRAIVDERIKKDEEKARGKGKERNRGWEKWVMSTFESVEALWERERRRWRGGEAGEWAGVTVSGADGAGKKVGGEEIAVEVNEEMLESQDVVAMMGEEEDILGEDGESVGEDVDGVDDAGIVTEAEEGPPPEYEPSHPDAEDTHDAKDIFDDVFGSASATDSTFSLGHSNRTNGNNKDGKSSQSQPQSQPRSQGSSQNSSTRDLRDHPAITPSKPKRKRPLKHDGEGSQSQSQSQGSSTLTPIHEENGDERELGSFLTTSSDIDGDVETPKARRGTVNVNGNVNVKRDADDDGEDVITPVAKRRKLDLNPDALKPADTFSSSPFQHQHLSSFLSIPSPPSFPAPTNPTSS</sequence>
<dbReference type="AlphaFoldDB" id="A0A0C9UCT0"/>
<comment type="catalytic activity">
    <reaction evidence="1">
        <text>DNA(n) + a 2'-deoxyribonucleoside 5'-triphosphate = DNA(n+1) + diphosphate</text>
        <dbReference type="Rhea" id="RHEA:22508"/>
        <dbReference type="Rhea" id="RHEA-COMP:17339"/>
        <dbReference type="Rhea" id="RHEA-COMP:17340"/>
        <dbReference type="ChEBI" id="CHEBI:33019"/>
        <dbReference type="ChEBI" id="CHEBI:61560"/>
        <dbReference type="ChEBI" id="CHEBI:173112"/>
        <dbReference type="EC" id="2.7.7.7"/>
    </reaction>
</comment>
<reference evidence="5 6" key="1">
    <citation type="submission" date="2014-06" db="EMBL/GenBank/DDBJ databases">
        <title>Evolutionary Origins and Diversification of the Mycorrhizal Mutualists.</title>
        <authorList>
            <consortium name="DOE Joint Genome Institute"/>
            <consortium name="Mycorrhizal Genomics Consortium"/>
            <person name="Kohler A."/>
            <person name="Kuo A."/>
            <person name="Nagy L.G."/>
            <person name="Floudas D."/>
            <person name="Copeland A."/>
            <person name="Barry K.W."/>
            <person name="Cichocki N."/>
            <person name="Veneault-Fourrey C."/>
            <person name="LaButti K."/>
            <person name="Lindquist E.A."/>
            <person name="Lipzen A."/>
            <person name="Lundell T."/>
            <person name="Morin E."/>
            <person name="Murat C."/>
            <person name="Riley R."/>
            <person name="Ohm R."/>
            <person name="Sun H."/>
            <person name="Tunlid A."/>
            <person name="Henrissat B."/>
            <person name="Grigoriev I.V."/>
            <person name="Hibbett D.S."/>
            <person name="Martin F."/>
        </authorList>
    </citation>
    <scope>NUCLEOTIDE SEQUENCE [LARGE SCALE GENOMIC DNA]</scope>
    <source>
        <strain evidence="5 6">SS14</strain>
    </source>
</reference>
<dbReference type="SUPFAM" id="SSF53098">
    <property type="entry name" value="Ribonuclease H-like"/>
    <property type="match status" value="1"/>
</dbReference>
<evidence type="ECO:0008006" key="7">
    <source>
        <dbReference type="Google" id="ProtNLM"/>
    </source>
</evidence>
<organism evidence="5 6">
    <name type="scientific">Sphaerobolus stellatus (strain SS14)</name>
    <dbReference type="NCBI Taxonomy" id="990650"/>
    <lineage>
        <taxon>Eukaryota</taxon>
        <taxon>Fungi</taxon>
        <taxon>Dikarya</taxon>
        <taxon>Basidiomycota</taxon>
        <taxon>Agaricomycotina</taxon>
        <taxon>Agaricomycetes</taxon>
        <taxon>Phallomycetidae</taxon>
        <taxon>Geastrales</taxon>
        <taxon>Sphaerobolaceae</taxon>
        <taxon>Sphaerobolus</taxon>
    </lineage>
</organism>
<dbReference type="GO" id="GO:0016035">
    <property type="term" value="C:zeta DNA polymerase complex"/>
    <property type="evidence" value="ECO:0007669"/>
    <property type="project" value="InterPro"/>
</dbReference>
<accession>A0A0C9UCT0</accession>
<dbReference type="GO" id="GO:0003887">
    <property type="term" value="F:DNA-directed DNA polymerase activity"/>
    <property type="evidence" value="ECO:0007669"/>
    <property type="project" value="UniProtKB-EC"/>
</dbReference>
<feature type="domain" description="DNA polymerase delta/zeta catalytic subunit N-terminal" evidence="3">
    <location>
        <begin position="57"/>
        <end position="139"/>
    </location>
</feature>
<feature type="domain" description="DNA polymerase zeta catalytic subunit N-terminal" evidence="4">
    <location>
        <begin position="11"/>
        <end position="56"/>
    </location>
</feature>
<feature type="non-terminal residue" evidence="5">
    <location>
        <position position="666"/>
    </location>
</feature>
<feature type="compositionally biased region" description="Polar residues" evidence="2">
    <location>
        <begin position="473"/>
        <end position="492"/>
    </location>
</feature>
<feature type="region of interest" description="Disordered" evidence="2">
    <location>
        <begin position="419"/>
        <end position="609"/>
    </location>
</feature>
<feature type="compositionally biased region" description="Acidic residues" evidence="2">
    <location>
        <begin position="200"/>
        <end position="209"/>
    </location>
</feature>
<evidence type="ECO:0000256" key="1">
    <source>
        <dbReference type="ARBA" id="ARBA00049244"/>
    </source>
</evidence>
<evidence type="ECO:0000256" key="2">
    <source>
        <dbReference type="SAM" id="MobiDB-lite"/>
    </source>
</evidence>
<dbReference type="HOGENOM" id="CLU_412576_0_0_1"/>
<feature type="region of interest" description="Disordered" evidence="2">
    <location>
        <begin position="288"/>
        <end position="308"/>
    </location>
</feature>
<feature type="compositionally biased region" description="Low complexity" evidence="2">
    <location>
        <begin position="543"/>
        <end position="554"/>
    </location>
</feature>
<dbReference type="InterPro" id="IPR056447">
    <property type="entry name" value="REV3_N"/>
</dbReference>
<gene>
    <name evidence="5" type="ORF">M422DRAFT_785105</name>
</gene>
<dbReference type="Pfam" id="PF24055">
    <property type="entry name" value="POL3_N"/>
    <property type="match status" value="1"/>
</dbReference>
<dbReference type="Pfam" id="PF24065">
    <property type="entry name" value="REV3_N"/>
    <property type="match status" value="1"/>
</dbReference>